<evidence type="ECO:0000256" key="3">
    <source>
        <dbReference type="ARBA" id="ARBA00004906"/>
    </source>
</evidence>
<evidence type="ECO:0000256" key="8">
    <source>
        <dbReference type="ARBA" id="ARBA00022771"/>
    </source>
</evidence>
<dbReference type="InterPro" id="IPR013083">
    <property type="entry name" value="Znf_RING/FYVE/PHD"/>
</dbReference>
<dbReference type="AlphaFoldDB" id="A0A5J5AXH8"/>
<dbReference type="InterPro" id="IPR001841">
    <property type="entry name" value="Znf_RING"/>
</dbReference>
<keyword evidence="11 16" id="KW-1133">Transmembrane helix</keyword>
<dbReference type="PANTHER" id="PTHR14155">
    <property type="entry name" value="RING FINGER DOMAIN-CONTAINING"/>
    <property type="match status" value="1"/>
</dbReference>
<evidence type="ECO:0000256" key="15">
    <source>
        <dbReference type="SAM" id="MobiDB-lite"/>
    </source>
</evidence>
<dbReference type="PANTHER" id="PTHR14155:SF263">
    <property type="entry name" value="E3 UBIQUITIN-PROTEIN LIGASE ATL6"/>
    <property type="match status" value="1"/>
</dbReference>
<evidence type="ECO:0000256" key="2">
    <source>
        <dbReference type="ARBA" id="ARBA00004167"/>
    </source>
</evidence>
<sequence length="369" mass="41069">MNNLHRPSKHRLWDFRPKSPPPHGIIRLHLLLLLLAATPYSTAESSSGASEYPYGTDGSISQPMALALVAVVCLFFSMGAFYVCIHHCITGNDAVENSRRYNIAAAAGRGRSRLSPRGLDPSVIDSFPIFVYSAVKDLKIGRGALECAVCISEFEDNQTLRLLPKCDHVFHPLCIDAWLASHSTCPVCRAYLAPPPGTDEKVNGTQFTDSPEEQNPRPEPSEVRHHVSIDVQEDQTRDSQVITEDIVNTSQTPNQNWQRVVEKFPRSHSTGHSLVQTGESAERYTLRLPDEIRKQIESLRLKGKTSNSVRDESCRTGMGYRNDGEGSNWGKQLVEWSGRVGRSDRWVFIMTPSSLQDLKTPPDCLASSD</sequence>
<evidence type="ECO:0000256" key="17">
    <source>
        <dbReference type="SAM" id="SignalP"/>
    </source>
</evidence>
<dbReference type="PROSITE" id="PS50089">
    <property type="entry name" value="ZF_RING_2"/>
    <property type="match status" value="1"/>
</dbReference>
<feature type="signal peptide" evidence="17">
    <location>
        <begin position="1"/>
        <end position="43"/>
    </location>
</feature>
<dbReference type="OrthoDB" id="8062037at2759"/>
<dbReference type="SUPFAM" id="SSF57850">
    <property type="entry name" value="RING/U-box"/>
    <property type="match status" value="1"/>
</dbReference>
<keyword evidence="7" id="KW-0479">Metal-binding</keyword>
<evidence type="ECO:0000256" key="10">
    <source>
        <dbReference type="ARBA" id="ARBA00022833"/>
    </source>
</evidence>
<comment type="catalytic activity">
    <reaction evidence="1">
        <text>S-ubiquitinyl-[E2 ubiquitin-conjugating enzyme]-L-cysteine + [acceptor protein]-L-lysine = [E2 ubiquitin-conjugating enzyme]-L-cysteine + N(6)-ubiquitinyl-[acceptor protein]-L-lysine.</text>
        <dbReference type="EC" id="2.3.2.27"/>
    </reaction>
</comment>
<name>A0A5J5AXH8_9ASTE</name>
<evidence type="ECO:0000256" key="14">
    <source>
        <dbReference type="PROSITE-ProRule" id="PRU00175"/>
    </source>
</evidence>
<evidence type="ECO:0000256" key="13">
    <source>
        <dbReference type="ARBA" id="ARBA00024209"/>
    </source>
</evidence>
<keyword evidence="6 16" id="KW-0812">Transmembrane</keyword>
<feature type="transmembrane region" description="Helical" evidence="16">
    <location>
        <begin position="67"/>
        <end position="89"/>
    </location>
</feature>
<dbReference type="GO" id="GO:0016020">
    <property type="term" value="C:membrane"/>
    <property type="evidence" value="ECO:0007669"/>
    <property type="project" value="UniProtKB-SubCell"/>
</dbReference>
<dbReference type="FunFam" id="3.30.40.10:FF:000187">
    <property type="entry name" value="E3 ubiquitin-protein ligase ATL6"/>
    <property type="match status" value="1"/>
</dbReference>
<keyword evidence="8 14" id="KW-0863">Zinc-finger</keyword>
<evidence type="ECO:0000256" key="11">
    <source>
        <dbReference type="ARBA" id="ARBA00022989"/>
    </source>
</evidence>
<feature type="chain" id="PRO_5023918728" description="RING-type E3 ubiquitin transferase" evidence="17">
    <location>
        <begin position="44"/>
        <end position="369"/>
    </location>
</feature>
<keyword evidence="12 16" id="KW-0472">Membrane</keyword>
<proteinExistence type="inferred from homology"/>
<evidence type="ECO:0000256" key="16">
    <source>
        <dbReference type="SAM" id="Phobius"/>
    </source>
</evidence>
<dbReference type="Gene3D" id="3.30.40.10">
    <property type="entry name" value="Zinc/RING finger domain, C3HC4 (zinc finger)"/>
    <property type="match status" value="1"/>
</dbReference>
<evidence type="ECO:0000256" key="7">
    <source>
        <dbReference type="ARBA" id="ARBA00022723"/>
    </source>
</evidence>
<dbReference type="SMART" id="SM00184">
    <property type="entry name" value="RING"/>
    <property type="match status" value="1"/>
</dbReference>
<evidence type="ECO:0000256" key="4">
    <source>
        <dbReference type="ARBA" id="ARBA00012483"/>
    </source>
</evidence>
<dbReference type="Proteomes" id="UP000325577">
    <property type="component" value="Linkage Group LG18"/>
</dbReference>
<evidence type="ECO:0000259" key="18">
    <source>
        <dbReference type="PROSITE" id="PS50089"/>
    </source>
</evidence>
<dbReference type="EC" id="2.3.2.27" evidence="4"/>
<dbReference type="EMBL" id="CM018041">
    <property type="protein sequence ID" value="KAA8534167.1"/>
    <property type="molecule type" value="Genomic_DNA"/>
</dbReference>
<evidence type="ECO:0000256" key="9">
    <source>
        <dbReference type="ARBA" id="ARBA00022786"/>
    </source>
</evidence>
<dbReference type="GO" id="GO:0008270">
    <property type="term" value="F:zinc ion binding"/>
    <property type="evidence" value="ECO:0007669"/>
    <property type="project" value="UniProtKB-KW"/>
</dbReference>
<keyword evidence="5" id="KW-0808">Transferase</keyword>
<reference evidence="19 20" key="1">
    <citation type="submission" date="2019-09" db="EMBL/GenBank/DDBJ databases">
        <title>A chromosome-level genome assembly of the Chinese tupelo Nyssa sinensis.</title>
        <authorList>
            <person name="Yang X."/>
            <person name="Kang M."/>
            <person name="Yang Y."/>
            <person name="Xiong H."/>
            <person name="Wang M."/>
            <person name="Zhang Z."/>
            <person name="Wang Z."/>
            <person name="Wu H."/>
            <person name="Ma T."/>
            <person name="Liu J."/>
            <person name="Xi Z."/>
        </authorList>
    </citation>
    <scope>NUCLEOTIDE SEQUENCE [LARGE SCALE GENOMIC DNA]</scope>
    <source>
        <strain evidence="19">J267</strain>
        <tissue evidence="19">Leaf</tissue>
    </source>
</reference>
<feature type="domain" description="RING-type" evidence="18">
    <location>
        <begin position="147"/>
        <end position="189"/>
    </location>
</feature>
<comment type="similarity">
    <text evidence="13">Belongs to the RING-type zinc finger family. ATL subfamily.</text>
</comment>
<evidence type="ECO:0000256" key="5">
    <source>
        <dbReference type="ARBA" id="ARBA00022679"/>
    </source>
</evidence>
<evidence type="ECO:0000313" key="20">
    <source>
        <dbReference type="Proteomes" id="UP000325577"/>
    </source>
</evidence>
<organism evidence="19 20">
    <name type="scientific">Nyssa sinensis</name>
    <dbReference type="NCBI Taxonomy" id="561372"/>
    <lineage>
        <taxon>Eukaryota</taxon>
        <taxon>Viridiplantae</taxon>
        <taxon>Streptophyta</taxon>
        <taxon>Embryophyta</taxon>
        <taxon>Tracheophyta</taxon>
        <taxon>Spermatophyta</taxon>
        <taxon>Magnoliopsida</taxon>
        <taxon>eudicotyledons</taxon>
        <taxon>Gunneridae</taxon>
        <taxon>Pentapetalae</taxon>
        <taxon>asterids</taxon>
        <taxon>Cornales</taxon>
        <taxon>Nyssaceae</taxon>
        <taxon>Nyssa</taxon>
    </lineage>
</organism>
<gene>
    <name evidence="19" type="ORF">F0562_031640</name>
</gene>
<keyword evidence="17" id="KW-0732">Signal</keyword>
<evidence type="ECO:0000256" key="1">
    <source>
        <dbReference type="ARBA" id="ARBA00000900"/>
    </source>
</evidence>
<evidence type="ECO:0000256" key="12">
    <source>
        <dbReference type="ARBA" id="ARBA00023136"/>
    </source>
</evidence>
<evidence type="ECO:0000256" key="6">
    <source>
        <dbReference type="ARBA" id="ARBA00022692"/>
    </source>
</evidence>
<dbReference type="InterPro" id="IPR053238">
    <property type="entry name" value="RING-H2_zinc_finger"/>
</dbReference>
<keyword evidence="9" id="KW-0833">Ubl conjugation pathway</keyword>
<accession>A0A5J5AXH8</accession>
<keyword evidence="10" id="KW-0862">Zinc</keyword>
<dbReference type="CDD" id="cd16461">
    <property type="entry name" value="RING-H2_EL5-like"/>
    <property type="match status" value="1"/>
</dbReference>
<protein>
    <recommendedName>
        <fullName evidence="4">RING-type E3 ubiquitin transferase</fullName>
        <ecNumber evidence="4">2.3.2.27</ecNumber>
    </recommendedName>
</protein>
<keyword evidence="20" id="KW-1185">Reference proteome</keyword>
<comment type="pathway">
    <text evidence="3">Protein modification; protein ubiquitination.</text>
</comment>
<feature type="region of interest" description="Disordered" evidence="15">
    <location>
        <begin position="199"/>
        <end position="224"/>
    </location>
</feature>
<evidence type="ECO:0000313" key="19">
    <source>
        <dbReference type="EMBL" id="KAA8534167.1"/>
    </source>
</evidence>
<feature type="compositionally biased region" description="Basic and acidic residues" evidence="15">
    <location>
        <begin position="214"/>
        <end position="224"/>
    </location>
</feature>
<comment type="subcellular location">
    <subcellularLocation>
        <location evidence="2">Membrane</location>
        <topology evidence="2">Single-pass membrane protein</topology>
    </subcellularLocation>
</comment>
<dbReference type="GO" id="GO:0061630">
    <property type="term" value="F:ubiquitin protein ligase activity"/>
    <property type="evidence" value="ECO:0007669"/>
    <property type="project" value="UniProtKB-EC"/>
</dbReference>
<dbReference type="Pfam" id="PF13639">
    <property type="entry name" value="zf-RING_2"/>
    <property type="match status" value="1"/>
</dbReference>